<evidence type="ECO:0000256" key="1">
    <source>
        <dbReference type="ARBA" id="ARBA00004123"/>
    </source>
</evidence>
<keyword evidence="2" id="KW-0690">Ribosome biogenesis</keyword>
<dbReference type="InterPro" id="IPR001650">
    <property type="entry name" value="Helicase_C-like"/>
</dbReference>
<keyword evidence="17" id="KW-1185">Reference proteome</keyword>
<dbReference type="InterPro" id="IPR014001">
    <property type="entry name" value="Helicase_ATP-bd"/>
</dbReference>
<evidence type="ECO:0000256" key="8">
    <source>
        <dbReference type="ARBA" id="ARBA00023242"/>
    </source>
</evidence>
<dbReference type="GO" id="GO:0042254">
    <property type="term" value="P:ribosome biogenesis"/>
    <property type="evidence" value="ECO:0007669"/>
    <property type="project" value="UniProtKB-KW"/>
</dbReference>
<dbReference type="CDD" id="cd17954">
    <property type="entry name" value="DEADc_DDX47"/>
    <property type="match status" value="1"/>
</dbReference>
<dbReference type="PANTHER" id="PTHR47959:SF20">
    <property type="entry name" value="RNA HELICASE"/>
    <property type="match status" value="1"/>
</dbReference>
<organism evidence="16 17">
    <name type="scientific">Emericellopsis cladophorae</name>
    <dbReference type="NCBI Taxonomy" id="2686198"/>
    <lineage>
        <taxon>Eukaryota</taxon>
        <taxon>Fungi</taxon>
        <taxon>Dikarya</taxon>
        <taxon>Ascomycota</taxon>
        <taxon>Pezizomycotina</taxon>
        <taxon>Sordariomycetes</taxon>
        <taxon>Hypocreomycetidae</taxon>
        <taxon>Hypocreales</taxon>
        <taxon>Bionectriaceae</taxon>
        <taxon>Emericellopsis</taxon>
    </lineage>
</organism>
<dbReference type="GeneID" id="75835040"/>
<feature type="region of interest" description="Disordered" evidence="12">
    <location>
        <begin position="1"/>
        <end position="54"/>
    </location>
</feature>
<evidence type="ECO:0000256" key="6">
    <source>
        <dbReference type="ARBA" id="ARBA00022840"/>
    </source>
</evidence>
<dbReference type="InterPro" id="IPR011545">
    <property type="entry name" value="DEAD/DEAH_box_helicase_dom"/>
</dbReference>
<evidence type="ECO:0000256" key="5">
    <source>
        <dbReference type="ARBA" id="ARBA00022806"/>
    </source>
</evidence>
<dbReference type="GO" id="GO:0016787">
    <property type="term" value="F:hydrolase activity"/>
    <property type="evidence" value="ECO:0007669"/>
    <property type="project" value="UniProtKB-KW"/>
</dbReference>
<dbReference type="Pfam" id="PF00270">
    <property type="entry name" value="DEAD"/>
    <property type="match status" value="1"/>
</dbReference>
<dbReference type="SUPFAM" id="SSF52540">
    <property type="entry name" value="P-loop containing nucleoside triphosphate hydrolases"/>
    <property type="match status" value="1"/>
</dbReference>
<dbReference type="GO" id="GO:0005829">
    <property type="term" value="C:cytosol"/>
    <property type="evidence" value="ECO:0007669"/>
    <property type="project" value="TreeGrafter"/>
</dbReference>
<dbReference type="GO" id="GO:0003724">
    <property type="term" value="F:RNA helicase activity"/>
    <property type="evidence" value="ECO:0007669"/>
    <property type="project" value="InterPro"/>
</dbReference>
<sequence>MSDLKRRKIAHGARVGGGRVGKQPVEDDVSSSASSDAESETVDAPSNEEATEELPKTFKELGIVDALCEACEALNYKHPTPIQAKSIPIALQDRDIIGLAETGSGKTAAFALPILQALLDKPQPLFGLVLAPTRELATQIGQSFEALGSLISLRCAVIVGGLDMVPQSIALSKKPHVIVATPGRLVDHLEKTKGFSLRTLKYLVMDEADRLLDMDFGPSIDKILKFVPRERRTFLFSATMSSKVESLQRASLRDPARVSISSNKYQTVSTLLQHYVFIPHMRKDTYLVYLMNEFAGKSAIVFTRTVWETQRIAILLRTLGFGAIPLHGQLSQSARLGALNKFRAGTRSILVATDVAARGLDIPSVDVVMNLDLPQDSKTYVHRVGRTARAGKSGVAVSIVTQYDLEIYQRIEAALGQKLSEYPSVKEEVMAFQPRVEEAQRHARTEMREISERAVKKKGGTMRAQRRGRRDNMDAEEG</sequence>
<dbReference type="GO" id="GO:0005524">
    <property type="term" value="F:ATP binding"/>
    <property type="evidence" value="ECO:0007669"/>
    <property type="project" value="UniProtKB-KW"/>
</dbReference>
<dbReference type="Gene3D" id="3.40.50.300">
    <property type="entry name" value="P-loop containing nucleotide triphosphate hydrolases"/>
    <property type="match status" value="2"/>
</dbReference>
<keyword evidence="7" id="KW-0694">RNA-binding</keyword>
<dbReference type="GO" id="GO:0003723">
    <property type="term" value="F:RNA binding"/>
    <property type="evidence" value="ECO:0007669"/>
    <property type="project" value="UniProtKB-KW"/>
</dbReference>
<dbReference type="GO" id="GO:0005634">
    <property type="term" value="C:nucleus"/>
    <property type="evidence" value="ECO:0007669"/>
    <property type="project" value="UniProtKB-SubCell"/>
</dbReference>
<dbReference type="InterPro" id="IPR014014">
    <property type="entry name" value="RNA_helicase_DEAD_Q_motif"/>
</dbReference>
<evidence type="ECO:0000256" key="7">
    <source>
        <dbReference type="ARBA" id="ARBA00022884"/>
    </source>
</evidence>
<evidence type="ECO:0000256" key="10">
    <source>
        <dbReference type="PROSITE-ProRule" id="PRU00552"/>
    </source>
</evidence>
<feature type="domain" description="Helicase ATP-binding" evidence="13">
    <location>
        <begin position="87"/>
        <end position="258"/>
    </location>
</feature>
<comment type="similarity">
    <text evidence="9">Belongs to the DEAD box helicase family. DDX47/RRP3 subfamily.</text>
</comment>
<name>A0A9Q0BAX1_9HYPO</name>
<evidence type="ECO:0000256" key="3">
    <source>
        <dbReference type="ARBA" id="ARBA00022741"/>
    </source>
</evidence>
<dbReference type="Pfam" id="PF00271">
    <property type="entry name" value="Helicase_C"/>
    <property type="match status" value="1"/>
</dbReference>
<evidence type="ECO:0000256" key="2">
    <source>
        <dbReference type="ARBA" id="ARBA00022517"/>
    </source>
</evidence>
<reference evidence="16" key="2">
    <citation type="submission" date="2022-07" db="EMBL/GenBank/DDBJ databases">
        <authorList>
            <person name="Goncalves M.F.M."/>
            <person name="Hilario S."/>
            <person name="Van De Peer Y."/>
            <person name="Esteves A.C."/>
            <person name="Alves A."/>
        </authorList>
    </citation>
    <scope>NUCLEOTIDE SEQUENCE</scope>
    <source>
        <strain evidence="16">MUM 19.33</strain>
    </source>
</reference>
<evidence type="ECO:0000256" key="9">
    <source>
        <dbReference type="ARBA" id="ARBA00024350"/>
    </source>
</evidence>
<evidence type="ECO:0000259" key="14">
    <source>
        <dbReference type="PROSITE" id="PS51194"/>
    </source>
</evidence>
<proteinExistence type="inferred from homology"/>
<keyword evidence="5 11" id="KW-0347">Helicase</keyword>
<dbReference type="OrthoDB" id="10261904at2759"/>
<evidence type="ECO:0000313" key="16">
    <source>
        <dbReference type="EMBL" id="KAI6777920.1"/>
    </source>
</evidence>
<dbReference type="AlphaFoldDB" id="A0A9Q0BAX1"/>
<dbReference type="InterPro" id="IPR000629">
    <property type="entry name" value="RNA-helicase_DEAD-box_CS"/>
</dbReference>
<dbReference type="GO" id="GO:0010467">
    <property type="term" value="P:gene expression"/>
    <property type="evidence" value="ECO:0007669"/>
    <property type="project" value="UniProtKB-ARBA"/>
</dbReference>
<keyword evidence="8" id="KW-0539">Nucleus</keyword>
<reference evidence="16" key="1">
    <citation type="journal article" date="2021" name="J Fungi (Basel)">
        <title>Genomic and Metabolomic Analyses of the Marine Fungus Emericellopsis cladophorae: Insights into Saltwater Adaptability Mechanisms and Its Biosynthetic Potential.</title>
        <authorList>
            <person name="Goncalves M.F.M."/>
            <person name="Hilario S."/>
            <person name="Van de Peer Y."/>
            <person name="Esteves A.C."/>
            <person name="Alves A."/>
        </authorList>
    </citation>
    <scope>NUCLEOTIDE SEQUENCE</scope>
    <source>
        <strain evidence="16">MUM 19.33</strain>
    </source>
</reference>
<evidence type="ECO:0000259" key="15">
    <source>
        <dbReference type="PROSITE" id="PS51195"/>
    </source>
</evidence>
<feature type="compositionally biased region" description="Basic and acidic residues" evidence="12">
    <location>
        <begin position="440"/>
        <end position="454"/>
    </location>
</feature>
<accession>A0A9Q0BAX1</accession>
<comment type="caution">
    <text evidence="16">The sequence shown here is derived from an EMBL/GenBank/DDBJ whole genome shotgun (WGS) entry which is preliminary data.</text>
</comment>
<feature type="domain" description="DEAD-box RNA helicase Q" evidence="15">
    <location>
        <begin position="56"/>
        <end position="84"/>
    </location>
</feature>
<dbReference type="Proteomes" id="UP001055219">
    <property type="component" value="Unassembled WGS sequence"/>
</dbReference>
<dbReference type="CDD" id="cd18787">
    <property type="entry name" value="SF2_C_DEAD"/>
    <property type="match status" value="1"/>
</dbReference>
<gene>
    <name evidence="16" type="ORF">J7T54_008570</name>
</gene>
<dbReference type="InterPro" id="IPR044765">
    <property type="entry name" value="DDX47/Rrp3_DEADc"/>
</dbReference>
<feature type="domain" description="Helicase C-terminal" evidence="14">
    <location>
        <begin position="282"/>
        <end position="430"/>
    </location>
</feature>
<keyword evidence="6 11" id="KW-0067">ATP-binding</keyword>
<evidence type="ECO:0000256" key="11">
    <source>
        <dbReference type="RuleBase" id="RU000492"/>
    </source>
</evidence>
<evidence type="ECO:0000313" key="17">
    <source>
        <dbReference type="Proteomes" id="UP001055219"/>
    </source>
</evidence>
<evidence type="ECO:0000259" key="13">
    <source>
        <dbReference type="PROSITE" id="PS51192"/>
    </source>
</evidence>
<dbReference type="PROSITE" id="PS51194">
    <property type="entry name" value="HELICASE_CTER"/>
    <property type="match status" value="1"/>
</dbReference>
<keyword evidence="4 11" id="KW-0378">Hydrolase</keyword>
<dbReference type="PROSITE" id="PS51195">
    <property type="entry name" value="Q_MOTIF"/>
    <property type="match status" value="1"/>
</dbReference>
<dbReference type="PROSITE" id="PS51192">
    <property type="entry name" value="HELICASE_ATP_BIND_1"/>
    <property type="match status" value="1"/>
</dbReference>
<feature type="short sequence motif" description="Q motif" evidence="10">
    <location>
        <begin position="56"/>
        <end position="84"/>
    </location>
</feature>
<keyword evidence="3 11" id="KW-0547">Nucleotide-binding</keyword>
<feature type="compositionally biased region" description="Basic residues" evidence="12">
    <location>
        <begin position="1"/>
        <end position="11"/>
    </location>
</feature>
<evidence type="ECO:0000256" key="4">
    <source>
        <dbReference type="ARBA" id="ARBA00022801"/>
    </source>
</evidence>
<feature type="compositionally biased region" description="Basic residues" evidence="12">
    <location>
        <begin position="455"/>
        <end position="469"/>
    </location>
</feature>
<feature type="region of interest" description="Disordered" evidence="12">
    <location>
        <begin position="440"/>
        <end position="478"/>
    </location>
</feature>
<dbReference type="SMART" id="SM00490">
    <property type="entry name" value="HELICc"/>
    <property type="match status" value="1"/>
</dbReference>
<dbReference type="PANTHER" id="PTHR47959">
    <property type="entry name" value="ATP-DEPENDENT RNA HELICASE RHLE-RELATED"/>
    <property type="match status" value="1"/>
</dbReference>
<comment type="subcellular location">
    <subcellularLocation>
        <location evidence="1">Nucleus</location>
    </subcellularLocation>
</comment>
<evidence type="ECO:0000256" key="12">
    <source>
        <dbReference type="SAM" id="MobiDB-lite"/>
    </source>
</evidence>
<dbReference type="InterPro" id="IPR027417">
    <property type="entry name" value="P-loop_NTPase"/>
</dbReference>
<dbReference type="SMART" id="SM00487">
    <property type="entry name" value="DEXDc"/>
    <property type="match status" value="1"/>
</dbReference>
<dbReference type="RefSeq" id="XP_051358776.1">
    <property type="nucleotide sequence ID" value="XM_051510326.1"/>
</dbReference>
<dbReference type="PROSITE" id="PS00039">
    <property type="entry name" value="DEAD_ATP_HELICASE"/>
    <property type="match status" value="1"/>
</dbReference>
<dbReference type="InterPro" id="IPR050079">
    <property type="entry name" value="DEAD_box_RNA_helicase"/>
</dbReference>
<dbReference type="EMBL" id="JAGIXG020000091">
    <property type="protein sequence ID" value="KAI6777920.1"/>
    <property type="molecule type" value="Genomic_DNA"/>
</dbReference>
<protein>
    <submittedName>
        <fullName evidence="16">ATP-dependent rRNA helicase RRP3</fullName>
    </submittedName>
</protein>